<reference evidence="2" key="1">
    <citation type="submission" date="2022-11" db="EMBL/GenBank/DDBJ databases">
        <title>Genome Resource of Sclerotinia nivalis Strain SnTB1, a Plant Pathogen Isolated from American Ginseng.</title>
        <authorList>
            <person name="Fan S."/>
        </authorList>
    </citation>
    <scope>NUCLEOTIDE SEQUENCE</scope>
    <source>
        <strain evidence="2">SnTB1</strain>
    </source>
</reference>
<sequence>MRNKKTGPADLAKHNADNAASPVYHNGERIPDAKFHAGSKVWYRPYFYKDKVPEVWIPATVTKGPILCNAMRKTIDGDRHVWHTYYLAYEDTTMMPSEKVKTVEIAEYLRARP</sequence>
<dbReference type="Proteomes" id="UP001152300">
    <property type="component" value="Unassembled WGS sequence"/>
</dbReference>
<dbReference type="AlphaFoldDB" id="A0A9X0DM02"/>
<organism evidence="2 3">
    <name type="scientific">Sclerotinia nivalis</name>
    <dbReference type="NCBI Taxonomy" id="352851"/>
    <lineage>
        <taxon>Eukaryota</taxon>
        <taxon>Fungi</taxon>
        <taxon>Dikarya</taxon>
        <taxon>Ascomycota</taxon>
        <taxon>Pezizomycotina</taxon>
        <taxon>Leotiomycetes</taxon>
        <taxon>Helotiales</taxon>
        <taxon>Sclerotiniaceae</taxon>
        <taxon>Sclerotinia</taxon>
    </lineage>
</organism>
<evidence type="ECO:0000313" key="2">
    <source>
        <dbReference type="EMBL" id="KAJ8068029.1"/>
    </source>
</evidence>
<name>A0A9X0DM02_9HELO</name>
<comment type="caution">
    <text evidence="2">The sequence shown here is derived from an EMBL/GenBank/DDBJ whole genome shotgun (WGS) entry which is preliminary data.</text>
</comment>
<dbReference type="OrthoDB" id="10274734at2759"/>
<dbReference type="EMBL" id="JAPEIS010000003">
    <property type="protein sequence ID" value="KAJ8068029.1"/>
    <property type="molecule type" value="Genomic_DNA"/>
</dbReference>
<proteinExistence type="predicted"/>
<gene>
    <name evidence="2" type="ORF">OCU04_003606</name>
</gene>
<protein>
    <submittedName>
        <fullName evidence="2">Uncharacterized protein</fullName>
    </submittedName>
</protein>
<feature type="region of interest" description="Disordered" evidence="1">
    <location>
        <begin position="1"/>
        <end position="26"/>
    </location>
</feature>
<evidence type="ECO:0000313" key="3">
    <source>
        <dbReference type="Proteomes" id="UP001152300"/>
    </source>
</evidence>
<evidence type="ECO:0000256" key="1">
    <source>
        <dbReference type="SAM" id="MobiDB-lite"/>
    </source>
</evidence>
<keyword evidence="3" id="KW-1185">Reference proteome</keyword>
<accession>A0A9X0DM02</accession>